<dbReference type="InterPro" id="IPR024704">
    <property type="entry name" value="SMC"/>
</dbReference>
<dbReference type="CDD" id="cd03278">
    <property type="entry name" value="ABC_SMC_barmotin"/>
    <property type="match status" value="2"/>
</dbReference>
<dbReference type="NCBIfam" id="TIGR02168">
    <property type="entry name" value="SMC_prok_B"/>
    <property type="match status" value="1"/>
</dbReference>
<dbReference type="GO" id="GO:0003677">
    <property type="term" value="F:DNA binding"/>
    <property type="evidence" value="ECO:0007669"/>
    <property type="project" value="UniProtKB-UniRule"/>
</dbReference>
<keyword evidence="3 6" id="KW-0067">ATP-binding</keyword>
<organism evidence="9 10">
    <name type="scientific">Parazoarcus communis SWub3 = DSM 12120</name>
    <dbReference type="NCBI Taxonomy" id="1121029"/>
    <lineage>
        <taxon>Bacteria</taxon>
        <taxon>Pseudomonadati</taxon>
        <taxon>Pseudomonadota</taxon>
        <taxon>Betaproteobacteria</taxon>
        <taxon>Rhodocyclales</taxon>
        <taxon>Zoogloeaceae</taxon>
        <taxon>Parazoarcus</taxon>
    </lineage>
</organism>
<evidence type="ECO:0000259" key="8">
    <source>
        <dbReference type="Pfam" id="PF06470"/>
    </source>
</evidence>
<dbReference type="SUPFAM" id="SSF52540">
    <property type="entry name" value="P-loop containing nucleoside triphosphate hydrolases"/>
    <property type="match status" value="1"/>
</dbReference>
<dbReference type="GO" id="GO:0005694">
    <property type="term" value="C:chromosome"/>
    <property type="evidence" value="ECO:0007669"/>
    <property type="project" value="InterPro"/>
</dbReference>
<dbReference type="Proteomes" id="UP000248259">
    <property type="component" value="Unassembled WGS sequence"/>
</dbReference>
<gene>
    <name evidence="6 9" type="primary">smc</name>
    <name evidence="9" type="ORF">DNK49_14335</name>
</gene>
<dbReference type="GO" id="GO:0007059">
    <property type="term" value="P:chromosome segregation"/>
    <property type="evidence" value="ECO:0007669"/>
    <property type="project" value="UniProtKB-UniRule"/>
</dbReference>
<feature type="binding site" evidence="6">
    <location>
        <begin position="62"/>
        <end position="69"/>
    </location>
    <ligand>
        <name>ATP</name>
        <dbReference type="ChEBI" id="CHEBI:30616"/>
    </ligand>
</feature>
<dbReference type="GO" id="GO:0007062">
    <property type="term" value="P:sister chromatid cohesion"/>
    <property type="evidence" value="ECO:0007669"/>
    <property type="project" value="InterPro"/>
</dbReference>
<evidence type="ECO:0000256" key="1">
    <source>
        <dbReference type="ARBA" id="ARBA00022490"/>
    </source>
</evidence>
<protein>
    <recommendedName>
        <fullName evidence="6">Chromosome partition protein Smc</fullName>
    </recommendedName>
</protein>
<feature type="coiled-coil region" evidence="6">
    <location>
        <begin position="694"/>
        <end position="756"/>
    </location>
</feature>
<keyword evidence="1 6" id="KW-0963">Cytoplasm</keyword>
<dbReference type="PANTHER" id="PTHR43977">
    <property type="entry name" value="STRUCTURAL MAINTENANCE OF CHROMOSOMES PROTEIN 3"/>
    <property type="match status" value="1"/>
</dbReference>
<dbReference type="PIRSF" id="PIRSF005719">
    <property type="entry name" value="SMC"/>
    <property type="match status" value="1"/>
</dbReference>
<dbReference type="InterPro" id="IPR010935">
    <property type="entry name" value="SMC_hinge"/>
</dbReference>
<comment type="similarity">
    <text evidence="6">Belongs to the SMC family.</text>
</comment>
<dbReference type="InterPro" id="IPR003395">
    <property type="entry name" value="RecF/RecN/SMC_N"/>
</dbReference>
<keyword evidence="2 6" id="KW-0547">Nucleotide-binding</keyword>
<dbReference type="EMBL" id="QKOE01000010">
    <property type="protein sequence ID" value="PZA15911.1"/>
    <property type="molecule type" value="Genomic_DNA"/>
</dbReference>
<feature type="coiled-coil region" evidence="6">
    <location>
        <begin position="407"/>
        <end position="522"/>
    </location>
</feature>
<dbReference type="InterPro" id="IPR036277">
    <property type="entry name" value="SMC_hinge_sf"/>
</dbReference>
<evidence type="ECO:0000256" key="3">
    <source>
        <dbReference type="ARBA" id="ARBA00022840"/>
    </source>
</evidence>
<dbReference type="GO" id="GO:0005737">
    <property type="term" value="C:cytoplasm"/>
    <property type="evidence" value="ECO:0007669"/>
    <property type="project" value="UniProtKB-SubCell"/>
</dbReference>
<dbReference type="GO" id="GO:0006260">
    <property type="term" value="P:DNA replication"/>
    <property type="evidence" value="ECO:0007669"/>
    <property type="project" value="UniProtKB-UniRule"/>
</dbReference>
<dbReference type="Pfam" id="PF06470">
    <property type="entry name" value="SMC_hinge"/>
    <property type="match status" value="1"/>
</dbReference>
<dbReference type="HAMAP" id="MF_01894">
    <property type="entry name" value="Smc_prok"/>
    <property type="match status" value="1"/>
</dbReference>
<comment type="function">
    <text evidence="6">Required for chromosome condensation and partitioning.</text>
</comment>
<dbReference type="GO" id="GO:0030261">
    <property type="term" value="P:chromosome condensation"/>
    <property type="evidence" value="ECO:0007669"/>
    <property type="project" value="InterPro"/>
</dbReference>
<evidence type="ECO:0000256" key="2">
    <source>
        <dbReference type="ARBA" id="ARBA00022741"/>
    </source>
</evidence>
<reference evidence="9 10" key="1">
    <citation type="submission" date="2018-06" db="EMBL/GenBank/DDBJ databases">
        <title>Azoarcus communis strain SWub3 genome.</title>
        <authorList>
            <person name="Zorraquino Salvo V."/>
            <person name="Toubiana D."/>
            <person name="Blumwald E."/>
        </authorList>
    </citation>
    <scope>NUCLEOTIDE SEQUENCE [LARGE SCALE GENOMIC DNA]</scope>
    <source>
        <strain evidence="9 10">SWub3</strain>
    </source>
</reference>
<sequence length="1208" mass="134656">MLSCDALPAAPDHPVQQAFHLYSLPIKRSDVRLSKLKLAGFKTFVDPTTVQMPGNLVGVVGPNGCGKSNIIDAVRWVLGETRASALRGESMQDVIFNGSTTRKPVSRASVELVFDNQEGRAAGQWSRYAEISVKRVLDRSGESTYYINNVHVRRKDVIDLFLGTGLGPRAYAIIEQGMISRIIEARPEEIRGFLEEAAGVTKYRERRKETEGRLSDARDNLARLDDIRMELGERIGHLEAQAAVAERFHALNNAHVEKQQLLWLIKRNEARAEQMRLADELNRNTSRIETDSARLQELEAAVEQAREAHLGASEAVHGAQSDLFAVSAEVARLETELQHLGEARRRLEARLTQLEIDRTHWQARQSSLTEERTRWHELAENAAMRVEQADGRHVEIADRLPDAESARQSAEATVTTARRELAQTEQQLRVEEANRASAARALDALQQRRARLEAERGAIQGPDAVMVAEREARLEAMKDALEAQQHELMVLQARQPEAQAALKAAMESERAVQRRLTELRARRDALMQLQAKVQSQGKLGDWLKRLGFDSLPPLWRALRVAPGWESAVEAVLRERLAALTVEGAQADGVARSMLDELPPDSLALGFIDGTNGAAAFVAPASAQALIDKVTLTDVTLRPLLEGWLSGCFVVDRLDEHLPVREQLQVGVCLVSQQGQVLTRHSLTHFVPDSRTHGVMERQRDIDQLTEQHVALDEEAARAHEALTVAEAAATELQDRINHLRREVQTAQAQVHAEQVEVLKLSQARSRADERCAQLEHDLGDLVHLEATEREHQTRAELEHGRAAELAELQAHRLDAAMEVMREREQSLRELRALEQACARELQEARFSERECAGKLDDIARNLQLAIEQLERIETERRAREQELEATDEGRSHDALQTALGLRASRETALAARRDALEQITASLRQTEELRMRTEQEAVPIRNRVAELRLAVQAAEMASAQFDERLVEAGADENALAPLLATDPKETTLQREVARLAREIAELGAVNLAALDELRAASERKGYLDAQTDDLLQAISTLEDAIRRIDRETREQLQETYNTVNRQFSTLFPQLFGGGRAELVLTGDEILDAGIQIVAQPPGKKNASIQLLSGGEKALTAIALVFAMFQLNPAPFCMLDEVDAPLDDTNTERYGQMVKRMSSQTQFIFISHSKITMEIAQQLVGVTMQEQGVSRVVEVDIEEALRLAESAAA</sequence>
<dbReference type="GO" id="GO:0016887">
    <property type="term" value="F:ATP hydrolysis activity"/>
    <property type="evidence" value="ECO:0007669"/>
    <property type="project" value="InterPro"/>
</dbReference>
<evidence type="ECO:0000256" key="6">
    <source>
        <dbReference type="HAMAP-Rule" id="MF_01894"/>
    </source>
</evidence>
<comment type="caution">
    <text evidence="9">The sequence shown here is derived from an EMBL/GenBank/DDBJ whole genome shotgun (WGS) entry which is preliminary data.</text>
</comment>
<feature type="domain" description="RecF/RecN/SMC N-terminal" evidence="7">
    <location>
        <begin position="33"/>
        <end position="1189"/>
    </location>
</feature>
<name>A0A323UUH8_9RHOO</name>
<keyword evidence="4 6" id="KW-0175">Coiled coil</keyword>
<feature type="coiled-coil region" evidence="6">
    <location>
        <begin position="200"/>
        <end position="227"/>
    </location>
</feature>
<evidence type="ECO:0000313" key="9">
    <source>
        <dbReference type="EMBL" id="PZA15911.1"/>
    </source>
</evidence>
<keyword evidence="10" id="KW-1185">Reference proteome</keyword>
<evidence type="ECO:0000256" key="4">
    <source>
        <dbReference type="ARBA" id="ARBA00023054"/>
    </source>
</evidence>
<comment type="domain">
    <text evidence="6">Contains large globular domains required for ATP hydrolysis at each terminus and a third globular domain forming a flexible hinge near the middle of the molecule. These domains are separated by coiled-coil structures.</text>
</comment>
<accession>A0A323UUH8</accession>
<comment type="subcellular location">
    <subcellularLocation>
        <location evidence="6">Cytoplasm</location>
    </subcellularLocation>
</comment>
<evidence type="ECO:0000256" key="5">
    <source>
        <dbReference type="ARBA" id="ARBA00023125"/>
    </source>
</evidence>
<dbReference type="InterPro" id="IPR011890">
    <property type="entry name" value="SMC_prok"/>
</dbReference>
<evidence type="ECO:0000313" key="10">
    <source>
        <dbReference type="Proteomes" id="UP000248259"/>
    </source>
</evidence>
<proteinExistence type="inferred from homology"/>
<dbReference type="InterPro" id="IPR027417">
    <property type="entry name" value="P-loop_NTPase"/>
</dbReference>
<dbReference type="AlphaFoldDB" id="A0A323UUH8"/>
<feature type="coiled-coil region" evidence="6">
    <location>
        <begin position="278"/>
        <end position="364"/>
    </location>
</feature>
<dbReference type="OrthoDB" id="9808768at2"/>
<dbReference type="Pfam" id="PF02463">
    <property type="entry name" value="SMC_N"/>
    <property type="match status" value="1"/>
</dbReference>
<feature type="coiled-coil region" evidence="6">
    <location>
        <begin position="803"/>
        <end position="882"/>
    </location>
</feature>
<dbReference type="Gene3D" id="3.40.50.300">
    <property type="entry name" value="P-loop containing nucleotide triphosphate hydrolases"/>
    <property type="match status" value="2"/>
</dbReference>
<dbReference type="GO" id="GO:0005524">
    <property type="term" value="F:ATP binding"/>
    <property type="evidence" value="ECO:0007669"/>
    <property type="project" value="UniProtKB-UniRule"/>
</dbReference>
<keyword evidence="5 6" id="KW-0238">DNA-binding</keyword>
<dbReference type="SUPFAM" id="SSF75553">
    <property type="entry name" value="Smc hinge domain"/>
    <property type="match status" value="1"/>
</dbReference>
<comment type="subunit">
    <text evidence="6">Homodimer.</text>
</comment>
<feature type="domain" description="SMC hinge" evidence="8">
    <location>
        <begin position="551"/>
        <end position="655"/>
    </location>
</feature>
<evidence type="ECO:0000259" key="7">
    <source>
        <dbReference type="Pfam" id="PF02463"/>
    </source>
</evidence>